<evidence type="ECO:0000313" key="2">
    <source>
        <dbReference type="EnsemblPlants" id="AET3Gv20759400.1"/>
    </source>
</evidence>
<reference evidence="2" key="5">
    <citation type="journal article" date="2021" name="G3 (Bethesda)">
        <title>Aegilops tauschii genome assembly Aet v5.0 features greater sequence contiguity and improved annotation.</title>
        <authorList>
            <person name="Wang L."/>
            <person name="Zhu T."/>
            <person name="Rodriguez J.C."/>
            <person name="Deal K.R."/>
            <person name="Dubcovsky J."/>
            <person name="McGuire P.E."/>
            <person name="Lux T."/>
            <person name="Spannagl M."/>
            <person name="Mayer K.F.X."/>
            <person name="Baldrich P."/>
            <person name="Meyers B.C."/>
            <person name="Huo N."/>
            <person name="Gu Y.Q."/>
            <person name="Zhou H."/>
            <person name="Devos K.M."/>
            <person name="Bennetzen J.L."/>
            <person name="Unver T."/>
            <person name="Budak H."/>
            <person name="Gulick P.J."/>
            <person name="Galiba G."/>
            <person name="Kalapos B."/>
            <person name="Nelson D.R."/>
            <person name="Li P."/>
            <person name="You F.M."/>
            <person name="Luo M.C."/>
            <person name="Dvorak J."/>
        </authorList>
    </citation>
    <scope>NUCLEOTIDE SEQUENCE [LARGE SCALE GENOMIC DNA]</scope>
    <source>
        <strain evidence="2">cv. AL8/78</strain>
    </source>
</reference>
<sequence>MNCVENAAINRPTMTEVVSRLKMCLPAVPRLLKLMISGVPTISNEGNFQSDHGGRMSETSLLSGR</sequence>
<reference evidence="3" key="2">
    <citation type="journal article" date="2017" name="Nat. Plants">
        <title>The Aegilops tauschii genome reveals multiple impacts of transposons.</title>
        <authorList>
            <person name="Zhao G."/>
            <person name="Zou C."/>
            <person name="Li K."/>
            <person name="Wang K."/>
            <person name="Li T."/>
            <person name="Gao L."/>
            <person name="Zhang X."/>
            <person name="Wang H."/>
            <person name="Yang Z."/>
            <person name="Liu X."/>
            <person name="Jiang W."/>
            <person name="Mao L."/>
            <person name="Kong X."/>
            <person name="Jiao Y."/>
            <person name="Jia J."/>
        </authorList>
    </citation>
    <scope>NUCLEOTIDE SEQUENCE [LARGE SCALE GENOMIC DNA]</scope>
    <source>
        <strain evidence="3">cv. AL8/78</strain>
    </source>
</reference>
<accession>A0A453FRG5</accession>
<evidence type="ECO:0000256" key="1">
    <source>
        <dbReference type="SAM" id="MobiDB-lite"/>
    </source>
</evidence>
<evidence type="ECO:0000313" key="3">
    <source>
        <dbReference type="Proteomes" id="UP000015105"/>
    </source>
</evidence>
<feature type="region of interest" description="Disordered" evidence="1">
    <location>
        <begin position="43"/>
        <end position="65"/>
    </location>
</feature>
<reference evidence="2" key="4">
    <citation type="submission" date="2019-03" db="UniProtKB">
        <authorList>
            <consortium name="EnsemblPlants"/>
        </authorList>
    </citation>
    <scope>IDENTIFICATION</scope>
</reference>
<organism evidence="2 3">
    <name type="scientific">Aegilops tauschii subsp. strangulata</name>
    <name type="common">Goatgrass</name>
    <dbReference type="NCBI Taxonomy" id="200361"/>
    <lineage>
        <taxon>Eukaryota</taxon>
        <taxon>Viridiplantae</taxon>
        <taxon>Streptophyta</taxon>
        <taxon>Embryophyta</taxon>
        <taxon>Tracheophyta</taxon>
        <taxon>Spermatophyta</taxon>
        <taxon>Magnoliopsida</taxon>
        <taxon>Liliopsida</taxon>
        <taxon>Poales</taxon>
        <taxon>Poaceae</taxon>
        <taxon>BOP clade</taxon>
        <taxon>Pooideae</taxon>
        <taxon>Triticodae</taxon>
        <taxon>Triticeae</taxon>
        <taxon>Triticinae</taxon>
        <taxon>Aegilops</taxon>
    </lineage>
</organism>
<dbReference type="EnsemblPlants" id="AET3Gv20759400.1">
    <property type="protein sequence ID" value="AET3Gv20759400.1"/>
    <property type="gene ID" value="AET3Gv20759400"/>
</dbReference>
<reference evidence="3" key="1">
    <citation type="journal article" date="2014" name="Science">
        <title>Ancient hybridizations among the ancestral genomes of bread wheat.</title>
        <authorList>
            <consortium name="International Wheat Genome Sequencing Consortium,"/>
            <person name="Marcussen T."/>
            <person name="Sandve S.R."/>
            <person name="Heier L."/>
            <person name="Spannagl M."/>
            <person name="Pfeifer M."/>
            <person name="Jakobsen K.S."/>
            <person name="Wulff B.B."/>
            <person name="Steuernagel B."/>
            <person name="Mayer K.F."/>
            <person name="Olsen O.A."/>
        </authorList>
    </citation>
    <scope>NUCLEOTIDE SEQUENCE [LARGE SCALE GENOMIC DNA]</scope>
    <source>
        <strain evidence="3">cv. AL8/78</strain>
    </source>
</reference>
<dbReference type="Proteomes" id="UP000015105">
    <property type="component" value="Chromosome 3D"/>
</dbReference>
<protein>
    <submittedName>
        <fullName evidence="2">Uncharacterized protein</fullName>
    </submittedName>
</protein>
<dbReference type="Gramene" id="AET3Gv20759400.1">
    <property type="protein sequence ID" value="AET3Gv20759400.1"/>
    <property type="gene ID" value="AET3Gv20759400"/>
</dbReference>
<keyword evidence="3" id="KW-1185">Reference proteome</keyword>
<name>A0A453FRG5_AEGTS</name>
<reference evidence="2" key="3">
    <citation type="journal article" date="2017" name="Nature">
        <title>Genome sequence of the progenitor of the wheat D genome Aegilops tauschii.</title>
        <authorList>
            <person name="Luo M.C."/>
            <person name="Gu Y.Q."/>
            <person name="Puiu D."/>
            <person name="Wang H."/>
            <person name="Twardziok S.O."/>
            <person name="Deal K.R."/>
            <person name="Huo N."/>
            <person name="Zhu T."/>
            <person name="Wang L."/>
            <person name="Wang Y."/>
            <person name="McGuire P.E."/>
            <person name="Liu S."/>
            <person name="Long H."/>
            <person name="Ramasamy R.K."/>
            <person name="Rodriguez J.C."/>
            <person name="Van S.L."/>
            <person name="Yuan L."/>
            <person name="Wang Z."/>
            <person name="Xia Z."/>
            <person name="Xiao L."/>
            <person name="Anderson O.D."/>
            <person name="Ouyang S."/>
            <person name="Liang Y."/>
            <person name="Zimin A.V."/>
            <person name="Pertea G."/>
            <person name="Qi P."/>
            <person name="Bennetzen J.L."/>
            <person name="Dai X."/>
            <person name="Dawson M.W."/>
            <person name="Muller H.G."/>
            <person name="Kugler K."/>
            <person name="Rivarola-Duarte L."/>
            <person name="Spannagl M."/>
            <person name="Mayer K.F.X."/>
            <person name="Lu F.H."/>
            <person name="Bevan M.W."/>
            <person name="Leroy P."/>
            <person name="Li P."/>
            <person name="You F.M."/>
            <person name="Sun Q."/>
            <person name="Liu Z."/>
            <person name="Lyons E."/>
            <person name="Wicker T."/>
            <person name="Salzberg S.L."/>
            <person name="Devos K.M."/>
            <person name="Dvorak J."/>
        </authorList>
    </citation>
    <scope>NUCLEOTIDE SEQUENCE [LARGE SCALE GENOMIC DNA]</scope>
    <source>
        <strain evidence="2">cv. AL8/78</strain>
    </source>
</reference>
<dbReference type="AlphaFoldDB" id="A0A453FRG5"/>
<proteinExistence type="predicted"/>